<reference evidence="2 3" key="1">
    <citation type="submission" date="2018-02" db="EMBL/GenBank/DDBJ databases">
        <title>8 Nocardia nova and 1 Nocardia cyriacigeorgica strain used for evolution to TMP-SMX.</title>
        <authorList>
            <person name="Mehta H."/>
            <person name="Weng J."/>
            <person name="Shamoo Y."/>
        </authorList>
    </citation>
    <scope>NUCLEOTIDE SEQUENCE [LARGE SCALE GENOMIC DNA]</scope>
    <source>
        <strain evidence="2 3">MDA3139</strain>
    </source>
</reference>
<feature type="compositionally biased region" description="Low complexity" evidence="1">
    <location>
        <begin position="186"/>
        <end position="197"/>
    </location>
</feature>
<evidence type="ECO:0000313" key="3">
    <source>
        <dbReference type="Proteomes" id="UP000239874"/>
    </source>
</evidence>
<dbReference type="AlphaFoldDB" id="A0A2S6AG80"/>
<dbReference type="RefSeq" id="WP_104378419.1">
    <property type="nucleotide sequence ID" value="NZ_PSZC01000036.1"/>
</dbReference>
<sequence length="228" mass="24800">MTQPNVTVTKPIYATVGAGDALYAAVNDIVDRVRDRAATVDVNSRVEEARERLSNLPADVQDQIETLRGRLTGLPSELPDDLAELREKFTPEELRKLVDQYYRQLVDLYSDLAVRGEETVDRLRSNPGFDERFDKVENIYTDVVTRAEDVLNKVSDQARGFLGKAAEQADEAAAVVDAEVVAVTTEAAAEEPASAKKAPAKKAPAKKAPAKTTTTTTAAAKKTTPAKK</sequence>
<dbReference type="Gene3D" id="1.20.120.20">
    <property type="entry name" value="Apolipoprotein"/>
    <property type="match status" value="1"/>
</dbReference>
<gene>
    <name evidence="2" type="ORF">C5E45_31750</name>
</gene>
<evidence type="ECO:0000313" key="2">
    <source>
        <dbReference type="EMBL" id="PPJ33406.1"/>
    </source>
</evidence>
<dbReference type="SUPFAM" id="SSF58113">
    <property type="entry name" value="Apolipoprotein A-I"/>
    <property type="match status" value="1"/>
</dbReference>
<accession>A0A2S6AG80</accession>
<dbReference type="EMBL" id="PSZC01000036">
    <property type="protein sequence ID" value="PPJ33406.1"/>
    <property type="molecule type" value="Genomic_DNA"/>
</dbReference>
<dbReference type="Proteomes" id="UP000239874">
    <property type="component" value="Unassembled WGS sequence"/>
</dbReference>
<feature type="region of interest" description="Disordered" evidence="1">
    <location>
        <begin position="186"/>
        <end position="228"/>
    </location>
</feature>
<dbReference type="OrthoDB" id="4377076at2"/>
<evidence type="ECO:0000256" key="1">
    <source>
        <dbReference type="SAM" id="MobiDB-lite"/>
    </source>
</evidence>
<protein>
    <submittedName>
        <fullName evidence="2">Heparin-binding hemagglutinin</fullName>
    </submittedName>
</protein>
<organism evidence="2 3">
    <name type="scientific">Nocardia nova</name>
    <dbReference type="NCBI Taxonomy" id="37330"/>
    <lineage>
        <taxon>Bacteria</taxon>
        <taxon>Bacillati</taxon>
        <taxon>Actinomycetota</taxon>
        <taxon>Actinomycetes</taxon>
        <taxon>Mycobacteriales</taxon>
        <taxon>Nocardiaceae</taxon>
        <taxon>Nocardia</taxon>
    </lineage>
</organism>
<name>A0A2S6AG80_9NOCA</name>
<feature type="compositionally biased region" description="Low complexity" evidence="1">
    <location>
        <begin position="210"/>
        <end position="228"/>
    </location>
</feature>
<feature type="compositionally biased region" description="Basic residues" evidence="1">
    <location>
        <begin position="198"/>
        <end position="209"/>
    </location>
</feature>
<proteinExistence type="predicted"/>
<comment type="caution">
    <text evidence="2">The sequence shown here is derived from an EMBL/GenBank/DDBJ whole genome shotgun (WGS) entry which is preliminary data.</text>
</comment>